<dbReference type="PANTHER" id="PTHR45626">
    <property type="entry name" value="TRANSCRIPTION TERMINATION FACTOR 2-RELATED"/>
    <property type="match status" value="1"/>
</dbReference>
<keyword evidence="8" id="KW-1185">Reference proteome</keyword>
<dbReference type="SMART" id="SM00487">
    <property type="entry name" value="DEXDc"/>
    <property type="match status" value="1"/>
</dbReference>
<evidence type="ECO:0000256" key="2">
    <source>
        <dbReference type="ARBA" id="ARBA00022801"/>
    </source>
</evidence>
<evidence type="ECO:0000313" key="8">
    <source>
        <dbReference type="Proteomes" id="UP001281614"/>
    </source>
</evidence>
<dbReference type="EMBL" id="VYYT01000262">
    <property type="protein sequence ID" value="KAK2751664.1"/>
    <property type="molecule type" value="Genomic_DNA"/>
</dbReference>
<dbReference type="GO" id="GO:0005634">
    <property type="term" value="C:nucleus"/>
    <property type="evidence" value="ECO:0007669"/>
    <property type="project" value="TreeGrafter"/>
</dbReference>
<dbReference type="InterPro" id="IPR001650">
    <property type="entry name" value="Helicase_C-like"/>
</dbReference>
<dbReference type="Gene3D" id="3.40.50.10810">
    <property type="entry name" value="Tandem AAA-ATPase domain"/>
    <property type="match status" value="1"/>
</dbReference>
<evidence type="ECO:0000259" key="6">
    <source>
        <dbReference type="PROSITE" id="PS51194"/>
    </source>
</evidence>
<keyword evidence="2" id="KW-0378">Hydrolase</keyword>
<sequence>MKPTPVGLSINIYGRQTIANEIGCKLSAESAFLQHPKALSQEIRYNNPQFFDFPEDEADMKALVGITNDSPAGQRANISDEILNILDCLSETPYPRNFDYTCPNGLLSQLKPQKQDTCLPMSCGGIIADVMGLGNTLTILTSILQSNSDAEIFQRFDHTIDSQKGETARTKATLVVVSSAQLLDNWRSEIEKHFTPEAFNTVIFHGPNRLHDPNALALANIVLTTYATIIAEEKGRSVLQRLSWFRIVLDEGHWIRNMASKQFKSVASLSARNRWCLTGTPIQNKLDDIVAIAAFLRLQPFPTKTSFEKGVIDPLSQGGKDFSKPLRSWLQAICIRRTEKLLELPDWTEETILVTVSQEENELYDQVLRQSKHEVDDIISKGRSIKKYNILFTAIIKMRMLCNNGTFPKPVNLQKHLGDDQAKETGCEQCATSNDEDAALLLTTFQFCPDCGRHLQLASPGSNLELSPGNSSPPPGYSPGLSETLSFSTGHSAKLSAVIRRIGGSGSASKHIVFSYWTSTLDLLSSLLDNAAMRHVQVDGRTSHTERSRRLQQFRENDGTLVLLMSIGTGALGLNLTAAKFVHIVEPQWNPSVEEQAVARALRMGQTRQVTVIRYVVQSSVEQNILHLQKKKKSAAKFVFNFDAADELDEKLEDLKFVLDLNSASIQSL</sequence>
<dbReference type="InterPro" id="IPR049730">
    <property type="entry name" value="SNF2/RAD54-like_C"/>
</dbReference>
<keyword evidence="1" id="KW-0547">Nucleotide-binding</keyword>
<evidence type="ECO:0000256" key="1">
    <source>
        <dbReference type="ARBA" id="ARBA00022741"/>
    </source>
</evidence>
<name>A0AAD9YAJ4_COLKA</name>
<dbReference type="InterPro" id="IPR014001">
    <property type="entry name" value="Helicase_ATP-bd"/>
</dbReference>
<protein>
    <submittedName>
        <fullName evidence="7">DNA repair protein rad5</fullName>
    </submittedName>
</protein>
<dbReference type="InterPro" id="IPR050628">
    <property type="entry name" value="SNF2_RAD54_helicase_TF"/>
</dbReference>
<feature type="region of interest" description="Disordered" evidence="4">
    <location>
        <begin position="462"/>
        <end position="483"/>
    </location>
</feature>
<evidence type="ECO:0000256" key="3">
    <source>
        <dbReference type="ARBA" id="ARBA00022840"/>
    </source>
</evidence>
<dbReference type="GO" id="GO:0005524">
    <property type="term" value="F:ATP binding"/>
    <property type="evidence" value="ECO:0007669"/>
    <property type="project" value="UniProtKB-KW"/>
</dbReference>
<dbReference type="GO" id="GO:0006281">
    <property type="term" value="P:DNA repair"/>
    <property type="evidence" value="ECO:0007669"/>
    <property type="project" value="TreeGrafter"/>
</dbReference>
<dbReference type="SMART" id="SM00490">
    <property type="entry name" value="HELICc"/>
    <property type="match status" value="1"/>
</dbReference>
<accession>A0AAD9YAJ4</accession>
<reference evidence="7" key="1">
    <citation type="submission" date="2023-02" db="EMBL/GenBank/DDBJ databases">
        <title>Colletotrichum kahawae CIFC_Que2 genome sequencing and assembly.</title>
        <authorList>
            <person name="Baroncelli R."/>
        </authorList>
    </citation>
    <scope>NUCLEOTIDE SEQUENCE</scope>
    <source>
        <strain evidence="7">CIFC_Que2</strain>
    </source>
</reference>
<dbReference type="GO" id="GO:0008094">
    <property type="term" value="F:ATP-dependent activity, acting on DNA"/>
    <property type="evidence" value="ECO:0007669"/>
    <property type="project" value="TreeGrafter"/>
</dbReference>
<evidence type="ECO:0000313" key="7">
    <source>
        <dbReference type="EMBL" id="KAK2751664.1"/>
    </source>
</evidence>
<feature type="domain" description="Helicase ATP-binding" evidence="5">
    <location>
        <begin position="116"/>
        <end position="299"/>
    </location>
</feature>
<organism evidence="7 8">
    <name type="scientific">Colletotrichum kahawae</name>
    <name type="common">Coffee berry disease fungus</name>
    <dbReference type="NCBI Taxonomy" id="34407"/>
    <lineage>
        <taxon>Eukaryota</taxon>
        <taxon>Fungi</taxon>
        <taxon>Dikarya</taxon>
        <taxon>Ascomycota</taxon>
        <taxon>Pezizomycotina</taxon>
        <taxon>Sordariomycetes</taxon>
        <taxon>Hypocreomycetidae</taxon>
        <taxon>Glomerellales</taxon>
        <taxon>Glomerellaceae</taxon>
        <taxon>Colletotrichum</taxon>
        <taxon>Colletotrichum gloeosporioides species complex</taxon>
    </lineage>
</organism>
<keyword evidence="3" id="KW-0067">ATP-binding</keyword>
<dbReference type="AlphaFoldDB" id="A0AAD9YAJ4"/>
<proteinExistence type="predicted"/>
<dbReference type="Gene3D" id="3.40.50.300">
    <property type="entry name" value="P-loop containing nucleotide triphosphate hydrolases"/>
    <property type="match status" value="1"/>
</dbReference>
<comment type="caution">
    <text evidence="7">The sequence shown here is derived from an EMBL/GenBank/DDBJ whole genome shotgun (WGS) entry which is preliminary data.</text>
</comment>
<dbReference type="CDD" id="cd18793">
    <property type="entry name" value="SF2_C_SNF"/>
    <property type="match status" value="1"/>
</dbReference>
<dbReference type="PROSITE" id="PS51194">
    <property type="entry name" value="HELICASE_CTER"/>
    <property type="match status" value="1"/>
</dbReference>
<evidence type="ECO:0000256" key="4">
    <source>
        <dbReference type="SAM" id="MobiDB-lite"/>
    </source>
</evidence>
<dbReference type="PROSITE" id="PS51192">
    <property type="entry name" value="HELICASE_ATP_BIND_1"/>
    <property type="match status" value="1"/>
</dbReference>
<dbReference type="Pfam" id="PF00271">
    <property type="entry name" value="Helicase_C"/>
    <property type="match status" value="1"/>
</dbReference>
<dbReference type="InterPro" id="IPR038718">
    <property type="entry name" value="SNF2-like_sf"/>
</dbReference>
<dbReference type="Pfam" id="PF00176">
    <property type="entry name" value="SNF2-rel_dom"/>
    <property type="match status" value="1"/>
</dbReference>
<dbReference type="GO" id="GO:0016787">
    <property type="term" value="F:hydrolase activity"/>
    <property type="evidence" value="ECO:0007669"/>
    <property type="project" value="UniProtKB-KW"/>
</dbReference>
<dbReference type="InterPro" id="IPR027417">
    <property type="entry name" value="P-loop_NTPase"/>
</dbReference>
<dbReference type="Proteomes" id="UP001281614">
    <property type="component" value="Unassembled WGS sequence"/>
</dbReference>
<dbReference type="SUPFAM" id="SSF52540">
    <property type="entry name" value="P-loop containing nucleoside triphosphate hydrolases"/>
    <property type="match status" value="2"/>
</dbReference>
<dbReference type="InterPro" id="IPR000330">
    <property type="entry name" value="SNF2_N"/>
</dbReference>
<feature type="domain" description="Helicase C-terminal" evidence="6">
    <location>
        <begin position="494"/>
        <end position="656"/>
    </location>
</feature>
<evidence type="ECO:0000259" key="5">
    <source>
        <dbReference type="PROSITE" id="PS51192"/>
    </source>
</evidence>
<dbReference type="PANTHER" id="PTHR45626:SF22">
    <property type="entry name" value="DNA REPAIR PROTEIN RAD5"/>
    <property type="match status" value="1"/>
</dbReference>
<dbReference type="CDD" id="cd18008">
    <property type="entry name" value="DEXDc_SHPRH-like"/>
    <property type="match status" value="1"/>
</dbReference>
<gene>
    <name evidence="7" type="ORF">CKAH01_17854</name>
</gene>